<dbReference type="RefSeq" id="WP_253745896.1">
    <property type="nucleotide sequence ID" value="NZ_BAABKA010000007.1"/>
</dbReference>
<dbReference type="PANTHER" id="PTHR12993:SF11">
    <property type="entry name" value="N-ACETYLGLUCOSAMINYL-PHOSPHATIDYLINOSITOL DE-N-ACETYLASE"/>
    <property type="match status" value="1"/>
</dbReference>
<feature type="signal peptide" evidence="3">
    <location>
        <begin position="1"/>
        <end position="47"/>
    </location>
</feature>
<dbReference type="Proteomes" id="UP001139648">
    <property type="component" value="Unassembled WGS sequence"/>
</dbReference>
<feature type="domain" description="Carbohydrate-binding" evidence="4">
    <location>
        <begin position="672"/>
        <end position="859"/>
    </location>
</feature>
<dbReference type="InterPro" id="IPR003737">
    <property type="entry name" value="GlcNAc_PI_deacetylase-related"/>
</dbReference>
<evidence type="ECO:0000256" key="1">
    <source>
        <dbReference type="ARBA" id="ARBA00022833"/>
    </source>
</evidence>
<feature type="region of interest" description="Disordered" evidence="2">
    <location>
        <begin position="48"/>
        <end position="79"/>
    </location>
</feature>
<keyword evidence="6" id="KW-1185">Reference proteome</keyword>
<evidence type="ECO:0000313" key="5">
    <source>
        <dbReference type="EMBL" id="MCP2358717.1"/>
    </source>
</evidence>
<keyword evidence="3" id="KW-0732">Signal</keyword>
<feature type="region of interest" description="Disordered" evidence="2">
    <location>
        <begin position="858"/>
        <end position="880"/>
    </location>
</feature>
<feature type="compositionally biased region" description="Low complexity" evidence="2">
    <location>
        <begin position="69"/>
        <end position="79"/>
    </location>
</feature>
<feature type="region of interest" description="Disordered" evidence="2">
    <location>
        <begin position="763"/>
        <end position="787"/>
    </location>
</feature>
<dbReference type="InterPro" id="IPR010502">
    <property type="entry name" value="Carb-bd_dom_fam9"/>
</dbReference>
<dbReference type="InterPro" id="IPR024078">
    <property type="entry name" value="LmbE-like_dom_sf"/>
</dbReference>
<evidence type="ECO:0000256" key="3">
    <source>
        <dbReference type="SAM" id="SignalP"/>
    </source>
</evidence>
<sequence length="994" mass="101419">MHVSALTGPAPNARSRRGRAAPAVAAALALALAPAVPAAALTPVASAAPPAGAASGVSSARTVSEPSTPGAASGSAPSGAAAPVDLDALFIGAHPDDEAFTLSTLGQWNEDHDVRTGVVTVTRGEGGGNAVGPEEGPALGLLREAEERTAVGKAGVSEVFNLDDVDFYYTVSAPLTDQVWGGDTLEKVVRLIRLTRPEILLTMDPAPTPGNHGNHQEAARLAIEAFHAAADPKAFPGQIGEEGLRPFAPARLLTGGARGTSQTGPGCASTFRPANAAQNVFGVWSGRASPSRGRTWAAVEREAQRVYASQGWAGFPDVPSDPAQLGCDFFTQVDARVPFPEPGTPAAAAPTAILDGALTRASGTAPLGTLLSLRTSTFDVRPGTPFTVEVPVKAPPREPLGRSSVTLRVPESWQVSTGTAAPLSAAGGGASPTPDGPSPTTPDSTAATTPDSSSATPSSTSPAARGGVELGRLAAGRSGTAVFKVTPPAQAALGRARIAATLTTERGGGYTDRQVEVVRSVRAAQQPLPQVAQYEQWTAKTGVPQLRGLVTPVLTLPSGGTRQVGVVVTNVSDAPASGTVRVDLPPGFTADRAQASYTGLAAGATTTLPFTVTNSDPTLKTSNEGGDYAYTITTTGADGTTTSRPALELVPAATVPQASAAPAVDGAEAGGEYGGPALDISRLWEGTACSSAADCSGTAKLTWHDDTLYVLVHVRDDVLGTRLAASDCKRHWRTDSVEVTLDPRGTSENTSTTFKTAVLPATAEGPPCHLRDADNRQGPGEETAPGMRVASKVSAGEYTVEMSIPLAVLPGAVDPAHLGLNILVYDSDTQDRTGQTRIGWSTWGGVQGDPYRWGVATLPGYQPPPDRPTTPPDPVIPDTALSSLDSPQSLEQSVRVHVPPSGAAAPPAQTGRAVSATGGRDAVKVTLRAASRGEAHLFVRDGRGTAGSRVITISTRGTTTVTVPLTRALDARPTVVAGWQAPGGATAASQVPVR</sequence>
<dbReference type="Gene3D" id="3.40.50.10320">
    <property type="entry name" value="LmbE-like"/>
    <property type="match status" value="1"/>
</dbReference>
<dbReference type="AlphaFoldDB" id="A0A9X2K2R9"/>
<feature type="compositionally biased region" description="Low complexity" evidence="2">
    <location>
        <begin position="48"/>
        <end position="60"/>
    </location>
</feature>
<feature type="region of interest" description="Disordered" evidence="2">
    <location>
        <begin position="381"/>
        <end position="466"/>
    </location>
</feature>
<dbReference type="EMBL" id="JAMZEB010000002">
    <property type="protein sequence ID" value="MCP2358717.1"/>
    <property type="molecule type" value="Genomic_DNA"/>
</dbReference>
<dbReference type="SUPFAM" id="SSF102588">
    <property type="entry name" value="LmbE-like"/>
    <property type="match status" value="1"/>
</dbReference>
<dbReference type="Pfam" id="PF06452">
    <property type="entry name" value="CBM9_1"/>
    <property type="match status" value="1"/>
</dbReference>
<name>A0A9X2K2R9_9ACTN</name>
<reference evidence="5" key="1">
    <citation type="submission" date="2022-06" db="EMBL/GenBank/DDBJ databases">
        <title>Sequencing the genomes of 1000 actinobacteria strains.</title>
        <authorList>
            <person name="Klenk H.-P."/>
        </authorList>
    </citation>
    <scope>NUCLEOTIDE SEQUENCE</scope>
    <source>
        <strain evidence="5">DSM 46694</strain>
    </source>
</reference>
<proteinExistence type="predicted"/>
<dbReference type="Gene3D" id="2.60.40.1190">
    <property type="match status" value="1"/>
</dbReference>
<feature type="compositionally biased region" description="Low complexity" evidence="2">
    <location>
        <begin position="416"/>
        <end position="425"/>
    </location>
</feature>
<feature type="region of interest" description="Disordered" evidence="2">
    <location>
        <begin position="898"/>
        <end position="917"/>
    </location>
</feature>
<dbReference type="CDD" id="cd09619">
    <property type="entry name" value="CBM9_like_4"/>
    <property type="match status" value="1"/>
</dbReference>
<gene>
    <name evidence="5" type="ORF">HD597_005737</name>
</gene>
<dbReference type="GO" id="GO:0004553">
    <property type="term" value="F:hydrolase activity, hydrolyzing O-glycosyl compounds"/>
    <property type="evidence" value="ECO:0007669"/>
    <property type="project" value="InterPro"/>
</dbReference>
<evidence type="ECO:0000313" key="6">
    <source>
        <dbReference type="Proteomes" id="UP001139648"/>
    </source>
</evidence>
<evidence type="ECO:0000259" key="4">
    <source>
        <dbReference type="Pfam" id="PF06452"/>
    </source>
</evidence>
<dbReference type="GO" id="GO:0016137">
    <property type="term" value="P:glycoside metabolic process"/>
    <property type="evidence" value="ECO:0007669"/>
    <property type="project" value="UniProtKB-ARBA"/>
</dbReference>
<feature type="compositionally biased region" description="Pro residues" evidence="2">
    <location>
        <begin position="861"/>
        <end position="875"/>
    </location>
</feature>
<accession>A0A9X2K2R9</accession>
<evidence type="ECO:0000256" key="2">
    <source>
        <dbReference type="SAM" id="MobiDB-lite"/>
    </source>
</evidence>
<protein>
    <submittedName>
        <fullName evidence="5">LmbE family N-acetylglucosaminyl deacetylase</fullName>
    </submittedName>
</protein>
<organism evidence="5 6">
    <name type="scientific">Nonomuraea thailandensis</name>
    <dbReference type="NCBI Taxonomy" id="1188745"/>
    <lineage>
        <taxon>Bacteria</taxon>
        <taxon>Bacillati</taxon>
        <taxon>Actinomycetota</taxon>
        <taxon>Actinomycetes</taxon>
        <taxon>Streptosporangiales</taxon>
        <taxon>Streptosporangiaceae</taxon>
        <taxon>Nonomuraea</taxon>
    </lineage>
</organism>
<dbReference type="GO" id="GO:0030246">
    <property type="term" value="F:carbohydrate binding"/>
    <property type="evidence" value="ECO:0007669"/>
    <property type="project" value="InterPro"/>
</dbReference>
<feature type="compositionally biased region" description="Low complexity" evidence="2">
    <location>
        <begin position="441"/>
        <end position="464"/>
    </location>
</feature>
<dbReference type="GO" id="GO:0016811">
    <property type="term" value="F:hydrolase activity, acting on carbon-nitrogen (but not peptide) bonds, in linear amides"/>
    <property type="evidence" value="ECO:0007669"/>
    <property type="project" value="TreeGrafter"/>
</dbReference>
<keyword evidence="1" id="KW-0862">Zinc</keyword>
<comment type="caution">
    <text evidence="5">The sequence shown here is derived from an EMBL/GenBank/DDBJ whole genome shotgun (WGS) entry which is preliminary data.</text>
</comment>
<dbReference type="GO" id="GO:0016052">
    <property type="term" value="P:carbohydrate catabolic process"/>
    <property type="evidence" value="ECO:0007669"/>
    <property type="project" value="InterPro"/>
</dbReference>
<dbReference type="SUPFAM" id="SSF49344">
    <property type="entry name" value="CBD9-like"/>
    <property type="match status" value="1"/>
</dbReference>
<dbReference type="PANTHER" id="PTHR12993">
    <property type="entry name" value="N-ACETYLGLUCOSAMINYL-PHOSPHATIDYLINOSITOL DE-N-ACETYLASE-RELATED"/>
    <property type="match status" value="1"/>
</dbReference>
<feature type="chain" id="PRO_5040945267" evidence="3">
    <location>
        <begin position="48"/>
        <end position="994"/>
    </location>
</feature>
<dbReference type="Pfam" id="PF02585">
    <property type="entry name" value="PIG-L"/>
    <property type="match status" value="1"/>
</dbReference>